<evidence type="ECO:0000313" key="3">
    <source>
        <dbReference type="Proteomes" id="UP000017805"/>
    </source>
</evidence>
<name>U5LE17_9BACI</name>
<proteinExistence type="predicted"/>
<protein>
    <submittedName>
        <fullName evidence="2">Uncharacterized protein</fullName>
    </submittedName>
</protein>
<dbReference type="STRING" id="1367477.N288_18925"/>
<gene>
    <name evidence="2" type="ORF">N288_18925</name>
</gene>
<dbReference type="EMBL" id="CP006643">
    <property type="protein sequence ID" value="AGX05663.1"/>
    <property type="molecule type" value="Genomic_DNA"/>
</dbReference>
<reference evidence="2 3" key="1">
    <citation type="submission" date="2013-07" db="EMBL/GenBank/DDBJ databases">
        <title>Complete genome sequence of Bacillus infantis NRRL B-14911 that has potential to induce cardiac disease by antigenic mimicry.</title>
        <authorList>
            <person name="Massilamany C."/>
            <person name="Smith T.P.L."/>
            <person name="Loy J.D."/>
            <person name="Barletta R."/>
            <person name="Reddy J."/>
        </authorList>
    </citation>
    <scope>NUCLEOTIDE SEQUENCE [LARGE SCALE GENOMIC DNA]</scope>
    <source>
        <strain evidence="2 3">NRRL B-14911</strain>
    </source>
</reference>
<evidence type="ECO:0000256" key="1">
    <source>
        <dbReference type="SAM" id="Phobius"/>
    </source>
</evidence>
<feature type="transmembrane region" description="Helical" evidence="1">
    <location>
        <begin position="12"/>
        <end position="31"/>
    </location>
</feature>
<keyword evidence="1" id="KW-0472">Membrane</keyword>
<dbReference type="Proteomes" id="UP000017805">
    <property type="component" value="Chromosome"/>
</dbReference>
<organism evidence="2 3">
    <name type="scientific">Bacillus infantis NRRL B-14911</name>
    <dbReference type="NCBI Taxonomy" id="1367477"/>
    <lineage>
        <taxon>Bacteria</taxon>
        <taxon>Bacillati</taxon>
        <taxon>Bacillota</taxon>
        <taxon>Bacilli</taxon>
        <taxon>Bacillales</taxon>
        <taxon>Bacillaceae</taxon>
        <taxon>Bacillus</taxon>
    </lineage>
</organism>
<dbReference type="KEGG" id="bif:N288_18925"/>
<keyword evidence="3" id="KW-1185">Reference proteome</keyword>
<dbReference type="HOGENOM" id="CLU_221047_0_0_9"/>
<keyword evidence="1" id="KW-1133">Transmembrane helix</keyword>
<sequence>MKKENKQEKILVVILFTVAFLLMLSMLRRLFF</sequence>
<evidence type="ECO:0000313" key="2">
    <source>
        <dbReference type="EMBL" id="AGX05663.1"/>
    </source>
</evidence>
<keyword evidence="1" id="KW-0812">Transmembrane</keyword>
<dbReference type="AlphaFoldDB" id="U5LE17"/>
<accession>U5LE17</accession>